<feature type="transmembrane region" description="Helical" evidence="7">
    <location>
        <begin position="78"/>
        <end position="96"/>
    </location>
</feature>
<gene>
    <name evidence="8" type="ORF">A2397_01440</name>
</gene>
<dbReference type="GO" id="GO:0044038">
    <property type="term" value="P:cell wall macromolecule biosynthetic process"/>
    <property type="evidence" value="ECO:0007669"/>
    <property type="project" value="TreeGrafter"/>
</dbReference>
<evidence type="ECO:0000256" key="4">
    <source>
        <dbReference type="ARBA" id="ARBA00022692"/>
    </source>
</evidence>
<feature type="transmembrane region" description="Helical" evidence="7">
    <location>
        <begin position="181"/>
        <end position="202"/>
    </location>
</feature>
<dbReference type="EMBL" id="MEXR01000045">
    <property type="protein sequence ID" value="OGD08908.1"/>
    <property type="molecule type" value="Genomic_DNA"/>
</dbReference>
<evidence type="ECO:0000256" key="5">
    <source>
        <dbReference type="ARBA" id="ARBA00022989"/>
    </source>
</evidence>
<dbReference type="GO" id="GO:0005886">
    <property type="term" value="C:plasma membrane"/>
    <property type="evidence" value="ECO:0007669"/>
    <property type="project" value="UniProtKB-SubCell"/>
</dbReference>
<dbReference type="GO" id="GO:0016780">
    <property type="term" value="F:phosphotransferase activity, for other substituted phosphate groups"/>
    <property type="evidence" value="ECO:0007669"/>
    <property type="project" value="InterPro"/>
</dbReference>
<dbReference type="PANTHER" id="PTHR22926">
    <property type="entry name" value="PHOSPHO-N-ACETYLMURAMOYL-PENTAPEPTIDE-TRANSFERASE"/>
    <property type="match status" value="1"/>
</dbReference>
<dbReference type="STRING" id="1797263.A2397_01440"/>
<proteinExistence type="predicted"/>
<organism evidence="8 9">
    <name type="scientific">Candidatus Amesbacteria bacterium RIFOXYB1_FULL_44_23</name>
    <dbReference type="NCBI Taxonomy" id="1797263"/>
    <lineage>
        <taxon>Bacteria</taxon>
        <taxon>Candidatus Amesiibacteriota</taxon>
    </lineage>
</organism>
<evidence type="ECO:0000256" key="2">
    <source>
        <dbReference type="ARBA" id="ARBA00022475"/>
    </source>
</evidence>
<dbReference type="Pfam" id="PF00953">
    <property type="entry name" value="Glycos_transf_4"/>
    <property type="match status" value="1"/>
</dbReference>
<feature type="transmembrane region" description="Helical" evidence="7">
    <location>
        <begin position="333"/>
        <end position="350"/>
    </location>
</feature>
<dbReference type="PANTHER" id="PTHR22926:SF3">
    <property type="entry name" value="UNDECAPRENYL-PHOSPHATE ALPHA-N-ACETYLGLUCOSAMINYL 1-PHOSPHATE TRANSFERASE"/>
    <property type="match status" value="1"/>
</dbReference>
<protein>
    <recommendedName>
        <fullName evidence="10">Undecaprenyl-phosphate alpha-N-acetylglucosaminyl 1-phosphate transferase</fullName>
    </recommendedName>
</protein>
<evidence type="ECO:0000313" key="8">
    <source>
        <dbReference type="EMBL" id="OGD08908.1"/>
    </source>
</evidence>
<comment type="subcellular location">
    <subcellularLocation>
        <location evidence="1">Cell membrane</location>
        <topology evidence="1">Multi-pass membrane protein</topology>
    </subcellularLocation>
</comment>
<feature type="transmembrane region" description="Helical" evidence="7">
    <location>
        <begin position="208"/>
        <end position="227"/>
    </location>
</feature>
<evidence type="ECO:0000313" key="9">
    <source>
        <dbReference type="Proteomes" id="UP000176424"/>
    </source>
</evidence>
<dbReference type="CDD" id="cd06853">
    <property type="entry name" value="GT_WecA_like"/>
    <property type="match status" value="1"/>
</dbReference>
<dbReference type="GO" id="GO:0009103">
    <property type="term" value="P:lipopolysaccharide biosynthetic process"/>
    <property type="evidence" value="ECO:0007669"/>
    <property type="project" value="TreeGrafter"/>
</dbReference>
<feature type="transmembrane region" description="Helical" evidence="7">
    <location>
        <begin position="148"/>
        <end position="169"/>
    </location>
</feature>
<reference evidence="8 9" key="1">
    <citation type="journal article" date="2016" name="Nat. Commun.">
        <title>Thousands of microbial genomes shed light on interconnected biogeochemical processes in an aquifer system.</title>
        <authorList>
            <person name="Anantharaman K."/>
            <person name="Brown C.T."/>
            <person name="Hug L.A."/>
            <person name="Sharon I."/>
            <person name="Castelle C.J."/>
            <person name="Probst A.J."/>
            <person name="Thomas B.C."/>
            <person name="Singh A."/>
            <person name="Wilkins M.J."/>
            <person name="Karaoz U."/>
            <person name="Brodie E.L."/>
            <person name="Williams K.H."/>
            <person name="Hubbard S.S."/>
            <person name="Banfield J.F."/>
        </authorList>
    </citation>
    <scope>NUCLEOTIDE SEQUENCE [LARGE SCALE GENOMIC DNA]</scope>
</reference>
<feature type="transmembrane region" description="Helical" evidence="7">
    <location>
        <begin position="309"/>
        <end position="327"/>
    </location>
</feature>
<dbReference type="InterPro" id="IPR000715">
    <property type="entry name" value="Glycosyl_transferase_4"/>
</dbReference>
<sequence>MFVWQVLLVPLLVSAAVSFVVTKWVINNGKKLKIIDDPKTHALPKVVHKEPVPRGGGIPIFVAVALGCLVFLPLTTRVVGIVVALALLAVVGFLDDRYEEKISPYARLLVNILAALCVIGTGVGIAFITSPVGGIVHLDWPRWCFSALGSQHCLWILSDVFALLWLVWMQNIVGWSSGVDGQLPGFVITAAITIAVLGMRFGTDTSQVAVITLAGMSAGAYLGFLPWNWWPQKIMPGYGGKSMAGFLLGLLAIMSGAKVGAMILVLGIPFIDAVMVIIKRVREGRSPVWGGREHLHHYLLDKGWGKRRIALFYWFMSIVFAILALQLKAGLKYFTMATVVLVIGGTILWLQYWSTYSKQPDPDNG</sequence>
<name>A0A1F4ZS16_9BACT</name>
<accession>A0A1F4ZS16</accession>
<evidence type="ECO:0000256" key="3">
    <source>
        <dbReference type="ARBA" id="ARBA00022679"/>
    </source>
</evidence>
<dbReference type="AlphaFoldDB" id="A0A1F4ZS16"/>
<evidence type="ECO:0008006" key="10">
    <source>
        <dbReference type="Google" id="ProtNLM"/>
    </source>
</evidence>
<feature type="transmembrane region" description="Helical" evidence="7">
    <location>
        <begin position="55"/>
        <end position="72"/>
    </location>
</feature>
<evidence type="ECO:0000256" key="7">
    <source>
        <dbReference type="SAM" id="Phobius"/>
    </source>
</evidence>
<feature type="transmembrane region" description="Helical" evidence="7">
    <location>
        <begin position="108"/>
        <end position="128"/>
    </location>
</feature>
<dbReference type="Proteomes" id="UP000176424">
    <property type="component" value="Unassembled WGS sequence"/>
</dbReference>
<evidence type="ECO:0000256" key="6">
    <source>
        <dbReference type="ARBA" id="ARBA00023136"/>
    </source>
</evidence>
<evidence type="ECO:0000256" key="1">
    <source>
        <dbReference type="ARBA" id="ARBA00004651"/>
    </source>
</evidence>
<keyword evidence="2" id="KW-1003">Cell membrane</keyword>
<comment type="caution">
    <text evidence="8">The sequence shown here is derived from an EMBL/GenBank/DDBJ whole genome shotgun (WGS) entry which is preliminary data.</text>
</comment>
<feature type="transmembrane region" description="Helical" evidence="7">
    <location>
        <begin position="6"/>
        <end position="26"/>
    </location>
</feature>
<dbReference type="GO" id="GO:0071555">
    <property type="term" value="P:cell wall organization"/>
    <property type="evidence" value="ECO:0007669"/>
    <property type="project" value="TreeGrafter"/>
</dbReference>
<keyword evidence="3" id="KW-0808">Transferase</keyword>
<keyword evidence="5 7" id="KW-1133">Transmembrane helix</keyword>
<keyword evidence="6 7" id="KW-0472">Membrane</keyword>
<keyword evidence="4 7" id="KW-0812">Transmembrane</keyword>